<proteinExistence type="predicted"/>
<organism evidence="2 3">
    <name type="scientific">Dichanthelium oligosanthes</name>
    <dbReference type="NCBI Taxonomy" id="888268"/>
    <lineage>
        <taxon>Eukaryota</taxon>
        <taxon>Viridiplantae</taxon>
        <taxon>Streptophyta</taxon>
        <taxon>Embryophyta</taxon>
        <taxon>Tracheophyta</taxon>
        <taxon>Spermatophyta</taxon>
        <taxon>Magnoliopsida</taxon>
        <taxon>Liliopsida</taxon>
        <taxon>Poales</taxon>
        <taxon>Poaceae</taxon>
        <taxon>PACMAD clade</taxon>
        <taxon>Panicoideae</taxon>
        <taxon>Panicodae</taxon>
        <taxon>Paniceae</taxon>
        <taxon>Dichantheliinae</taxon>
        <taxon>Dichanthelium</taxon>
    </lineage>
</organism>
<evidence type="ECO:0000256" key="1">
    <source>
        <dbReference type="SAM" id="SignalP"/>
    </source>
</evidence>
<comment type="caution">
    <text evidence="2">The sequence shown here is derived from an EMBL/GenBank/DDBJ whole genome shotgun (WGS) entry which is preliminary data.</text>
</comment>
<name>A0A1E5VQU6_9POAL</name>
<dbReference type="Proteomes" id="UP000095767">
    <property type="component" value="Unassembled WGS sequence"/>
</dbReference>
<keyword evidence="3" id="KW-1185">Reference proteome</keyword>
<feature type="signal peptide" evidence="1">
    <location>
        <begin position="1"/>
        <end position="26"/>
    </location>
</feature>
<accession>A0A1E5VQU6</accession>
<evidence type="ECO:0000313" key="2">
    <source>
        <dbReference type="EMBL" id="OEL27493.1"/>
    </source>
</evidence>
<sequence>MTAKASSTGFAALCFASLLLVSSSFADETSGTYGKGRTL</sequence>
<gene>
    <name evidence="2" type="ORF">BAE44_0011488</name>
</gene>
<protein>
    <submittedName>
        <fullName evidence="2">Uncharacterized protein</fullName>
    </submittedName>
</protein>
<dbReference type="AlphaFoldDB" id="A0A1E5VQU6"/>
<dbReference type="EMBL" id="LWDX02032391">
    <property type="protein sequence ID" value="OEL27493.1"/>
    <property type="molecule type" value="Genomic_DNA"/>
</dbReference>
<reference evidence="2 3" key="1">
    <citation type="submission" date="2016-09" db="EMBL/GenBank/DDBJ databases">
        <title>The draft genome of Dichanthelium oligosanthes: A C3 panicoid grass species.</title>
        <authorList>
            <person name="Studer A.J."/>
            <person name="Schnable J.C."/>
            <person name="Brutnell T.P."/>
        </authorList>
    </citation>
    <scope>NUCLEOTIDE SEQUENCE [LARGE SCALE GENOMIC DNA]</scope>
    <source>
        <strain evidence="3">cv. Kellogg 1175</strain>
        <tissue evidence="2">Leaf</tissue>
    </source>
</reference>
<evidence type="ECO:0000313" key="3">
    <source>
        <dbReference type="Proteomes" id="UP000095767"/>
    </source>
</evidence>
<feature type="chain" id="PRO_5009188410" evidence="1">
    <location>
        <begin position="27"/>
        <end position="39"/>
    </location>
</feature>
<keyword evidence="1" id="KW-0732">Signal</keyword>